<dbReference type="EMBL" id="PFNG01000085">
    <property type="protein sequence ID" value="PIZ40614.1"/>
    <property type="molecule type" value="Genomic_DNA"/>
</dbReference>
<evidence type="ECO:0000313" key="3">
    <source>
        <dbReference type="Proteomes" id="UP000230956"/>
    </source>
</evidence>
<dbReference type="CDD" id="cd04882">
    <property type="entry name" value="ACT_Bt0572_2"/>
    <property type="match status" value="1"/>
</dbReference>
<dbReference type="Proteomes" id="UP000230956">
    <property type="component" value="Unassembled WGS sequence"/>
</dbReference>
<evidence type="ECO:0000259" key="1">
    <source>
        <dbReference type="PROSITE" id="PS51671"/>
    </source>
</evidence>
<proteinExistence type="predicted"/>
<dbReference type="InterPro" id="IPR045865">
    <property type="entry name" value="ACT-like_dom_sf"/>
</dbReference>
<dbReference type="PANTHER" id="PTHR40099:SF1">
    <property type="entry name" value="ACETOLACTATE SYNTHASE, SMALL SUBUNIT"/>
    <property type="match status" value="1"/>
</dbReference>
<dbReference type="CDD" id="cd04908">
    <property type="entry name" value="ACT_Bt0572_1"/>
    <property type="match status" value="1"/>
</dbReference>
<dbReference type="PANTHER" id="PTHR40099">
    <property type="entry name" value="ACETOLACTATE SYNTHASE, SMALL SUBUNIT"/>
    <property type="match status" value="1"/>
</dbReference>
<dbReference type="InterPro" id="IPR002912">
    <property type="entry name" value="ACT_dom"/>
</dbReference>
<protein>
    <submittedName>
        <fullName evidence="2">Amino acid-binding protein</fullName>
    </submittedName>
</protein>
<evidence type="ECO:0000313" key="2">
    <source>
        <dbReference type="EMBL" id="PIZ40614.1"/>
    </source>
</evidence>
<feature type="domain" description="ACT" evidence="1">
    <location>
        <begin position="71"/>
        <end position="143"/>
    </location>
</feature>
<sequence length="143" mass="15734">MKATQLSVFLENKQGRLADVTKALADNGINIRALFIADTSDFGILRMIVDKPRKAIDILKSNAFTVKENEVLAVEVADTPGSLAQVLETLDKNSLNVEYLYCFVDKKRNAAVDIMRIQDIGKAMEALENAGIKLLSAAELHEI</sequence>
<dbReference type="PROSITE" id="PS51671">
    <property type="entry name" value="ACT"/>
    <property type="match status" value="1"/>
</dbReference>
<dbReference type="AlphaFoldDB" id="A0A2M7T938"/>
<comment type="caution">
    <text evidence="2">The sequence shown here is derived from an EMBL/GenBank/DDBJ whole genome shotgun (WGS) entry which is preliminary data.</text>
</comment>
<dbReference type="SUPFAM" id="SSF55021">
    <property type="entry name" value="ACT-like"/>
    <property type="match status" value="2"/>
</dbReference>
<name>A0A2M7T938_9ACTN</name>
<dbReference type="InterPro" id="IPR045739">
    <property type="entry name" value="ACT_dom_pair"/>
</dbReference>
<reference evidence="3" key="1">
    <citation type="submission" date="2017-09" db="EMBL/GenBank/DDBJ databases">
        <title>Depth-based differentiation of microbial function through sediment-hosted aquifers and enrichment of novel symbionts in the deep terrestrial subsurface.</title>
        <authorList>
            <person name="Probst A.J."/>
            <person name="Ladd B."/>
            <person name="Jarett J.K."/>
            <person name="Geller-Mcgrath D.E."/>
            <person name="Sieber C.M.K."/>
            <person name="Emerson J.B."/>
            <person name="Anantharaman K."/>
            <person name="Thomas B.C."/>
            <person name="Malmstrom R."/>
            <person name="Stieglmeier M."/>
            <person name="Klingl A."/>
            <person name="Woyke T."/>
            <person name="Ryan C.M."/>
            <person name="Banfield J.F."/>
        </authorList>
    </citation>
    <scope>NUCLEOTIDE SEQUENCE [LARGE SCALE GENOMIC DNA]</scope>
</reference>
<organism evidence="2 3">
    <name type="scientific">Candidatus Aquicultor secundus</name>
    <dbReference type="NCBI Taxonomy" id="1973895"/>
    <lineage>
        <taxon>Bacteria</taxon>
        <taxon>Bacillati</taxon>
        <taxon>Actinomycetota</taxon>
        <taxon>Candidatus Aquicultoria</taxon>
        <taxon>Candidatus Aquicultorales</taxon>
        <taxon>Candidatus Aquicultoraceae</taxon>
        <taxon>Candidatus Aquicultor</taxon>
    </lineage>
</organism>
<gene>
    <name evidence="2" type="ORF">COY37_03545</name>
</gene>
<accession>A0A2M7T938</accession>
<dbReference type="Pfam" id="PF19571">
    <property type="entry name" value="ACT_8"/>
    <property type="match status" value="1"/>
</dbReference>
<dbReference type="RefSeq" id="WP_286678955.1">
    <property type="nucleotide sequence ID" value="NZ_MNXI01000117.1"/>
</dbReference>
<dbReference type="Gene3D" id="3.30.2130.10">
    <property type="entry name" value="VC0802-like"/>
    <property type="match status" value="1"/>
</dbReference>